<comment type="caution">
    <text evidence="1">The sequence shown here is derived from an EMBL/GenBank/DDBJ whole genome shotgun (WGS) entry which is preliminary data.</text>
</comment>
<sequence length="1066" mass="122055">MADFPRRYDIREIPWDKHPLLPGPGIQAGVLALKCIVNSKCPFVKTPGVHESMVFNERTLSEEVWKAFPKDFQNFMTYTTGTEGIHFKPKYVYRHNYLITSVGEDDIPKELKESSDAANTRYKDEQTWIVDTSPFLEGVEEPVSSIAPECQDGPLWSYLPLPTVRVDSTQDKKLDYKKNYEGEGDQGVKPKDIVQFIQQGGSAGCTGEGIHWKVIKETPLFKGEDFFIHLRNSSTSSNVTLKKPLIIPEGSYYESLEVNLRVEETETDPTVIEEEEKKSPHRLSLSDQAYFVIEMGHGDPIHNYFIIICEREYPVFIHISPNSVPFVNDSGTTEWKDHARVLSYFNKRKGGIHGNDLLDAKEFRVTVRNHLGKIVVQFDDFKTEEINPWIIDRFDYERAEDNSLIAKKGVMHVPRGEMTLWGGNRRCAFNFGPLQYGTPDILFSFPPKPTDMSQVSSSDLTAAVSTSSIVSLPKFFSLPQYPDGSIGHNIKLTVTGEEIEDLLKRINIPSGEVQTDYLFTHDAQFFKEDIKFPPDSNGFSHGFFYFDYPIRELADNSVGDVKDSSIELSKNKNSIHFDEARRMERFVVDISMQCGDHIFGEDLNSDPNYMRDYISDSDDSFDDDVWKLSNCKTPILSSFRLESQVDNNPRWKDGVYEIDVSDNVLEYSESWSASDFFNMDHTGTIKFLLNPGMNVENNAYESLYDLQNRAFYVDIWAGYKDCNYTLLGGFYKLFTGICYGGEITYQENRYIMTCKVYDYKKVLEDQLFFNSPFYDGVYDIHAVKEIMDLAGFRSLGTSNPGSLIRYIAENRDSVAGTTFVFGDGRVWKYLLYALPSEYNRLEQPAFKFSDGDNYLSAIRKISQQAGKLFYFDQHGFAHFEDYLDIVQAAALGVGGFPLSFAFTTNPFIFPGQQIFNSLDHNYAVESIYNHIRLVSNTPDQTLLIHDNLNFDSLDDPLQPGFLGYMNELYQRAPVWGSQKALRRIGDFYRVMFKPAIQYSFETYGVPMRSLDFILINNQAARVMKVQHILNAEKNEWWMKVECERYQPIEGVGSFLEESSSGDETGE</sequence>
<proteinExistence type="predicted"/>
<evidence type="ECO:0000313" key="1">
    <source>
        <dbReference type="EMBL" id="KKM66454.1"/>
    </source>
</evidence>
<reference evidence="1" key="1">
    <citation type="journal article" date="2015" name="Nature">
        <title>Complex archaea that bridge the gap between prokaryotes and eukaryotes.</title>
        <authorList>
            <person name="Spang A."/>
            <person name="Saw J.H."/>
            <person name="Jorgensen S.L."/>
            <person name="Zaremba-Niedzwiedzka K."/>
            <person name="Martijn J."/>
            <person name="Lind A.E."/>
            <person name="van Eijk R."/>
            <person name="Schleper C."/>
            <person name="Guy L."/>
            <person name="Ettema T.J."/>
        </authorList>
    </citation>
    <scope>NUCLEOTIDE SEQUENCE</scope>
</reference>
<gene>
    <name evidence="1" type="ORF">LCGC14_1481040</name>
</gene>
<accession>A0A0F9J9I6</accession>
<dbReference type="EMBL" id="LAZR01010529">
    <property type="protein sequence ID" value="KKM66454.1"/>
    <property type="molecule type" value="Genomic_DNA"/>
</dbReference>
<organism evidence="1">
    <name type="scientific">marine sediment metagenome</name>
    <dbReference type="NCBI Taxonomy" id="412755"/>
    <lineage>
        <taxon>unclassified sequences</taxon>
        <taxon>metagenomes</taxon>
        <taxon>ecological metagenomes</taxon>
    </lineage>
</organism>
<protein>
    <submittedName>
        <fullName evidence="1">Uncharacterized protein</fullName>
    </submittedName>
</protein>
<dbReference type="AlphaFoldDB" id="A0A0F9J9I6"/>
<name>A0A0F9J9I6_9ZZZZ</name>